<dbReference type="Proteomes" id="UP001217089">
    <property type="component" value="Unassembled WGS sequence"/>
</dbReference>
<feature type="domain" description="SWIM-type" evidence="6">
    <location>
        <begin position="160"/>
        <end position="200"/>
    </location>
</feature>
<evidence type="ECO:0000256" key="4">
    <source>
        <dbReference type="ARBA" id="ARBA00022839"/>
    </source>
</evidence>
<comment type="caution">
    <text evidence="7">The sequence shown here is derived from an EMBL/GenBank/DDBJ whole genome shotgun (WGS) entry which is preliminary data.</text>
</comment>
<proteinExistence type="predicted"/>
<evidence type="ECO:0000313" key="7">
    <source>
        <dbReference type="EMBL" id="KAJ8313189.1"/>
    </source>
</evidence>
<keyword evidence="3" id="KW-0378">Hydrolase</keyword>
<dbReference type="PROSITE" id="PS50966">
    <property type="entry name" value="ZF_SWIM"/>
    <property type="match status" value="1"/>
</dbReference>
<dbReference type="InterPro" id="IPR011335">
    <property type="entry name" value="Restrct_endonuc-II-like"/>
</dbReference>
<dbReference type="Gene3D" id="3.90.320.10">
    <property type="match status" value="1"/>
</dbReference>
<dbReference type="EMBL" id="JARBDR010000415">
    <property type="protein sequence ID" value="KAJ8313189.1"/>
    <property type="molecule type" value="Genomic_DNA"/>
</dbReference>
<dbReference type="InterPro" id="IPR034720">
    <property type="entry name" value="Viral_alk_exo"/>
</dbReference>
<sequence length="488" mass="55596">MNPIVVSKRTTVQDLKSKIFFPSQNNLKISGTKLQVAQRVVDFISNSRPTTNEHTDDHNIVIPDTSTCNVPKITELNSGWTSKTDNLPRIRINDVENYLLHSSHKTEDSNKMKCYRQYIRGLNFFKEGYIHKVMINQISDDSDLCYVRSKCHPSMKSGIYEQWILMSKLEPFHILKANCTCPAGLGEGCTHVAGLLFALEGQPLTKNDEIPCTSQPCQWNQPSKRKRETKPVHEISFKKIKYDTDTTIGKKKSRKHVKFNIDHDDLNVAHFENVETSDHIVVASDKYINIIETVQNLEKELVNESNIISELSTCTQEIVAEVNDRTVGQHQNPMWLSARSGRITAFNFHDVKTKKDSTKSDCLVSKFLCKSSGSVDKSALIWGRKQEPIAKKLGQQNQTLTNPFQPHRLTTQVCICKRRTKRLKPVYVPISFSKPQTKVEIFSCPFCRTSTIPSSLVRRSYREDIDSEMYEWTDMGSATCLSHIYGGG</sequence>
<keyword evidence="2" id="KW-0255">Endonuclease</keyword>
<dbReference type="PANTHER" id="PTHR47526:SF3">
    <property type="entry name" value="PHD-TYPE DOMAIN-CONTAINING PROTEIN"/>
    <property type="match status" value="1"/>
</dbReference>
<keyword evidence="1" id="KW-0540">Nuclease</keyword>
<dbReference type="PANTHER" id="PTHR47526">
    <property type="entry name" value="ATP-DEPENDENT DNA HELICASE"/>
    <property type="match status" value="1"/>
</dbReference>
<gene>
    <name evidence="7" type="ORF">KUTeg_009269</name>
</gene>
<evidence type="ECO:0000256" key="1">
    <source>
        <dbReference type="ARBA" id="ARBA00022722"/>
    </source>
</evidence>
<keyword evidence="5" id="KW-0862">Zinc</keyword>
<protein>
    <recommendedName>
        <fullName evidence="6">SWIM-type domain-containing protein</fullName>
    </recommendedName>
</protein>
<keyword evidence="5" id="KW-0479">Metal-binding</keyword>
<evidence type="ECO:0000256" key="3">
    <source>
        <dbReference type="ARBA" id="ARBA00022801"/>
    </source>
</evidence>
<dbReference type="InterPro" id="IPR007527">
    <property type="entry name" value="Znf_SWIM"/>
</dbReference>
<reference evidence="7 8" key="1">
    <citation type="submission" date="2022-12" db="EMBL/GenBank/DDBJ databases">
        <title>Chromosome-level genome of Tegillarca granosa.</title>
        <authorList>
            <person name="Kim J."/>
        </authorList>
    </citation>
    <scope>NUCLEOTIDE SEQUENCE [LARGE SCALE GENOMIC DNA]</scope>
    <source>
        <strain evidence="7">Teg-2019</strain>
        <tissue evidence="7">Adductor muscle</tissue>
    </source>
</reference>
<keyword evidence="8" id="KW-1185">Reference proteome</keyword>
<evidence type="ECO:0000256" key="2">
    <source>
        <dbReference type="ARBA" id="ARBA00022759"/>
    </source>
</evidence>
<keyword evidence="5" id="KW-0863">Zinc-finger</keyword>
<evidence type="ECO:0000259" key="6">
    <source>
        <dbReference type="PROSITE" id="PS50966"/>
    </source>
</evidence>
<name>A0ABQ9F727_TEGGR</name>
<organism evidence="7 8">
    <name type="scientific">Tegillarca granosa</name>
    <name type="common">Malaysian cockle</name>
    <name type="synonym">Anadara granosa</name>
    <dbReference type="NCBI Taxonomy" id="220873"/>
    <lineage>
        <taxon>Eukaryota</taxon>
        <taxon>Metazoa</taxon>
        <taxon>Spiralia</taxon>
        <taxon>Lophotrochozoa</taxon>
        <taxon>Mollusca</taxon>
        <taxon>Bivalvia</taxon>
        <taxon>Autobranchia</taxon>
        <taxon>Pteriomorphia</taxon>
        <taxon>Arcoida</taxon>
        <taxon>Arcoidea</taxon>
        <taxon>Arcidae</taxon>
        <taxon>Tegillarca</taxon>
    </lineage>
</organism>
<evidence type="ECO:0000256" key="5">
    <source>
        <dbReference type="PROSITE-ProRule" id="PRU00325"/>
    </source>
</evidence>
<feature type="non-terminal residue" evidence="7">
    <location>
        <position position="488"/>
    </location>
</feature>
<keyword evidence="4" id="KW-0269">Exonuclease</keyword>
<dbReference type="InterPro" id="IPR011604">
    <property type="entry name" value="PDDEXK-like_dom_sf"/>
</dbReference>
<dbReference type="Pfam" id="PF01771">
    <property type="entry name" value="Viral_alk_exo"/>
    <property type="match status" value="1"/>
</dbReference>
<accession>A0ABQ9F727</accession>
<dbReference type="SUPFAM" id="SSF52980">
    <property type="entry name" value="Restriction endonuclease-like"/>
    <property type="match status" value="1"/>
</dbReference>
<evidence type="ECO:0000313" key="8">
    <source>
        <dbReference type="Proteomes" id="UP001217089"/>
    </source>
</evidence>